<dbReference type="InterPro" id="IPR019821">
    <property type="entry name" value="Kinesin_motor_CS"/>
</dbReference>
<keyword evidence="4 8" id="KW-0547">Nucleotide-binding</keyword>
<dbReference type="Gene3D" id="3.40.850.10">
    <property type="entry name" value="Kinesin motor domain"/>
    <property type="match status" value="1"/>
</dbReference>
<dbReference type="InterPro" id="IPR036961">
    <property type="entry name" value="Kinesin_motor_dom_sf"/>
</dbReference>
<evidence type="ECO:0000256" key="5">
    <source>
        <dbReference type="ARBA" id="ARBA00022840"/>
    </source>
</evidence>
<proteinExistence type="inferred from homology"/>
<dbReference type="InterPro" id="IPR001752">
    <property type="entry name" value="Kinesin_motor_dom"/>
</dbReference>
<dbReference type="EMBL" id="BQXS01000502">
    <property type="protein sequence ID" value="GKT28843.1"/>
    <property type="molecule type" value="Genomic_DNA"/>
</dbReference>
<evidence type="ECO:0000259" key="10">
    <source>
        <dbReference type="PROSITE" id="PS50067"/>
    </source>
</evidence>
<protein>
    <recommendedName>
        <fullName evidence="9">Kinesin-like protein</fullName>
    </recommendedName>
</protein>
<keyword evidence="2" id="KW-0963">Cytoplasm</keyword>
<dbReference type="SUPFAM" id="SSF52540">
    <property type="entry name" value="P-loop containing nucleoside triphosphate hydrolases"/>
    <property type="match status" value="1"/>
</dbReference>
<evidence type="ECO:0000256" key="3">
    <source>
        <dbReference type="ARBA" id="ARBA00022701"/>
    </source>
</evidence>
<dbReference type="InterPro" id="IPR027417">
    <property type="entry name" value="P-loop_NTPase"/>
</dbReference>
<dbReference type="Proteomes" id="UP001057375">
    <property type="component" value="Unassembled WGS sequence"/>
</dbReference>
<dbReference type="SMART" id="SM00129">
    <property type="entry name" value="KISc"/>
    <property type="match status" value="1"/>
</dbReference>
<dbReference type="Pfam" id="PF00225">
    <property type="entry name" value="Kinesin"/>
    <property type="match status" value="1"/>
</dbReference>
<gene>
    <name evidence="11" type="ORF">ADUPG1_000901</name>
</gene>
<dbReference type="PRINTS" id="PR00380">
    <property type="entry name" value="KINESINHEAVY"/>
</dbReference>
<evidence type="ECO:0000313" key="11">
    <source>
        <dbReference type="EMBL" id="GKT28843.1"/>
    </source>
</evidence>
<dbReference type="PROSITE" id="PS00411">
    <property type="entry name" value="KINESIN_MOTOR_1"/>
    <property type="match status" value="1"/>
</dbReference>
<keyword evidence="3 9" id="KW-0493">Microtubule</keyword>
<reference evidence="11" key="1">
    <citation type="submission" date="2022-03" db="EMBL/GenBank/DDBJ databases">
        <title>Draft genome sequence of Aduncisulcus paluster, a free-living microaerophilic Fornicata.</title>
        <authorList>
            <person name="Yuyama I."/>
            <person name="Kume K."/>
            <person name="Tamura T."/>
            <person name="Inagaki Y."/>
            <person name="Hashimoto T."/>
        </authorList>
    </citation>
    <scope>NUCLEOTIDE SEQUENCE</scope>
    <source>
        <strain evidence="11">NY0171</strain>
    </source>
</reference>
<evidence type="ECO:0000256" key="9">
    <source>
        <dbReference type="RuleBase" id="RU000394"/>
    </source>
</evidence>
<comment type="similarity">
    <text evidence="8 9">Belongs to the TRAFAC class myosin-kinesin ATPase superfamily. Kinesin family.</text>
</comment>
<sequence length="618" mass="67413">MNSPFYVSVKSAISEGFVLISRSESAVTFVTLPFPTDGQFVTISDDGAQKDCLLGEAQCDIHVHSTALQADQFSHNTLSFFDSSGDNAQFLSADETLSSNYVNMAIGDSSYSVSTSDISTVIPPSNDVMALYKEVLVEPFLGRDGGSILGGEGFISSTWTNFSTSDASIRTKTMCILTAVTMVNASASSNTYSSIVLYQSNVTHKSSTYVDVPGPLGYSVTDYDGDVYSITSGARELDMSSVGENAIIVDNMMYVSFVKGTPCDDYTVCERAREIVLKQSQADKSYWGNLASFGDSSEVFGIDLSDCSDDPALCISYTKIECEDKPDNFDATALASCDRELNFFGDSSEVFGIDLSDCSDDPALCISYTKIECEDKPDNFDATALASCDRELNLSESYIYPEDTSFKLFAYGPTGTGKTYTMEGHPVPLVLKKTTEITAESGMIPRAIHEIFTTLEKSKSDYTVKISHLEVYKEELYDLLAGKKQTLRLLTRRSKRKGATDKIEAVVHGLQEFTVTNSSEVLDHLRKSSHERSVAETFSNRASSRSHCIFTITTLIKETTRDGQELLKTAKLHLVDLAGSEGADACIGKDGKVNYQRKAESTKINLSLLTLGSVIRNI</sequence>
<keyword evidence="5 8" id="KW-0067">ATP-binding</keyword>
<evidence type="ECO:0000256" key="6">
    <source>
        <dbReference type="ARBA" id="ARBA00023175"/>
    </source>
</evidence>
<evidence type="ECO:0000313" key="12">
    <source>
        <dbReference type="Proteomes" id="UP001057375"/>
    </source>
</evidence>
<dbReference type="PANTHER" id="PTHR47970:SF12">
    <property type="entry name" value="KINESIN FAMILY MEMBER 11"/>
    <property type="match status" value="1"/>
</dbReference>
<evidence type="ECO:0000256" key="1">
    <source>
        <dbReference type="ARBA" id="ARBA00004245"/>
    </source>
</evidence>
<dbReference type="PROSITE" id="PS50067">
    <property type="entry name" value="KINESIN_MOTOR_2"/>
    <property type="match status" value="1"/>
</dbReference>
<comment type="caution">
    <text evidence="11">The sequence shown here is derived from an EMBL/GenBank/DDBJ whole genome shotgun (WGS) entry which is preliminary data.</text>
</comment>
<organism evidence="11 12">
    <name type="scientific">Aduncisulcus paluster</name>
    <dbReference type="NCBI Taxonomy" id="2918883"/>
    <lineage>
        <taxon>Eukaryota</taxon>
        <taxon>Metamonada</taxon>
        <taxon>Carpediemonas-like organisms</taxon>
        <taxon>Aduncisulcus</taxon>
    </lineage>
</organism>
<accession>A0ABQ5K8F5</accession>
<comment type="subcellular location">
    <subcellularLocation>
        <location evidence="1">Cytoplasm</location>
        <location evidence="1">Cytoskeleton</location>
    </subcellularLocation>
</comment>
<dbReference type="InterPro" id="IPR047149">
    <property type="entry name" value="KIF11-like"/>
</dbReference>
<evidence type="ECO:0000256" key="8">
    <source>
        <dbReference type="PROSITE-ProRule" id="PRU00283"/>
    </source>
</evidence>
<feature type="binding site" evidence="8">
    <location>
        <begin position="412"/>
        <end position="419"/>
    </location>
    <ligand>
        <name>ATP</name>
        <dbReference type="ChEBI" id="CHEBI:30616"/>
    </ligand>
</feature>
<evidence type="ECO:0000256" key="7">
    <source>
        <dbReference type="ARBA" id="ARBA00023212"/>
    </source>
</evidence>
<name>A0ABQ5K8F5_9EUKA</name>
<feature type="non-terminal residue" evidence="11">
    <location>
        <position position="618"/>
    </location>
</feature>
<feature type="domain" description="Kinesin motor" evidence="10">
    <location>
        <begin position="408"/>
        <end position="618"/>
    </location>
</feature>
<keyword evidence="7" id="KW-0206">Cytoskeleton</keyword>
<evidence type="ECO:0000256" key="4">
    <source>
        <dbReference type="ARBA" id="ARBA00022741"/>
    </source>
</evidence>
<keyword evidence="12" id="KW-1185">Reference proteome</keyword>
<keyword evidence="6 8" id="KW-0505">Motor protein</keyword>
<dbReference type="PANTHER" id="PTHR47970">
    <property type="entry name" value="KINESIN-LIKE PROTEIN KIF11"/>
    <property type="match status" value="1"/>
</dbReference>
<evidence type="ECO:0000256" key="2">
    <source>
        <dbReference type="ARBA" id="ARBA00022490"/>
    </source>
</evidence>